<name>A0AAV5UT86_9BILA</name>
<gene>
    <name evidence="1" type="ORF">PFISCL1PPCAC_851</name>
</gene>
<accession>A0AAV5UT86</accession>
<dbReference type="AlphaFoldDB" id="A0AAV5UT86"/>
<reference evidence="1" key="1">
    <citation type="submission" date="2023-10" db="EMBL/GenBank/DDBJ databases">
        <title>Genome assembly of Pristionchus species.</title>
        <authorList>
            <person name="Yoshida K."/>
            <person name="Sommer R.J."/>
        </authorList>
    </citation>
    <scope>NUCLEOTIDE SEQUENCE</scope>
    <source>
        <strain evidence="1">RS5133</strain>
    </source>
</reference>
<organism evidence="1 2">
    <name type="scientific">Pristionchus fissidentatus</name>
    <dbReference type="NCBI Taxonomy" id="1538716"/>
    <lineage>
        <taxon>Eukaryota</taxon>
        <taxon>Metazoa</taxon>
        <taxon>Ecdysozoa</taxon>
        <taxon>Nematoda</taxon>
        <taxon>Chromadorea</taxon>
        <taxon>Rhabditida</taxon>
        <taxon>Rhabditina</taxon>
        <taxon>Diplogasteromorpha</taxon>
        <taxon>Diplogasteroidea</taxon>
        <taxon>Neodiplogasteridae</taxon>
        <taxon>Pristionchus</taxon>
    </lineage>
</organism>
<evidence type="ECO:0000313" key="1">
    <source>
        <dbReference type="EMBL" id="GMT09554.1"/>
    </source>
</evidence>
<dbReference type="Proteomes" id="UP001432322">
    <property type="component" value="Unassembled WGS sequence"/>
</dbReference>
<evidence type="ECO:0000313" key="2">
    <source>
        <dbReference type="Proteomes" id="UP001432322"/>
    </source>
</evidence>
<dbReference type="EMBL" id="BTSY01000001">
    <property type="protein sequence ID" value="GMT09554.1"/>
    <property type="molecule type" value="Genomic_DNA"/>
</dbReference>
<keyword evidence="2" id="KW-1185">Reference proteome</keyword>
<sequence>INKAEKTTMIDRMSMKNKYLDMRRKEAKNEVQSSQLPDTIPVRNRDRNKLSKEIEENLGIRLGREQKFVKYKIERNELIQQIVKRYFTEKVESCKAASDPFK</sequence>
<proteinExistence type="predicted"/>
<feature type="non-terminal residue" evidence="1">
    <location>
        <position position="1"/>
    </location>
</feature>
<protein>
    <submittedName>
        <fullName evidence="1">Uncharacterized protein</fullName>
    </submittedName>
</protein>
<comment type="caution">
    <text evidence="1">The sequence shown here is derived from an EMBL/GenBank/DDBJ whole genome shotgun (WGS) entry which is preliminary data.</text>
</comment>